<keyword evidence="2" id="KW-1185">Reference proteome</keyword>
<reference evidence="1 2" key="2">
    <citation type="journal article" date="2019" name="G3 (Bethesda)">
        <title>Hybrid Assembly of the Genome of the Entomopathogenic Nematode Steinernema carpocapsae Identifies the X-Chromosome.</title>
        <authorList>
            <person name="Serra L."/>
            <person name="Macchietto M."/>
            <person name="Macias-Munoz A."/>
            <person name="McGill C.J."/>
            <person name="Rodriguez I.M."/>
            <person name="Rodriguez B."/>
            <person name="Murad R."/>
            <person name="Mortazavi A."/>
        </authorList>
    </citation>
    <scope>NUCLEOTIDE SEQUENCE [LARGE SCALE GENOMIC DNA]</scope>
    <source>
        <strain evidence="1 2">ALL</strain>
    </source>
</reference>
<gene>
    <name evidence="1" type="ORF">L596_003806</name>
</gene>
<name>A0A4U8UXT4_STECR</name>
<evidence type="ECO:0000313" key="2">
    <source>
        <dbReference type="Proteomes" id="UP000298663"/>
    </source>
</evidence>
<dbReference type="Proteomes" id="UP000298663">
    <property type="component" value="Unassembled WGS sequence"/>
</dbReference>
<reference evidence="1 2" key="1">
    <citation type="journal article" date="2015" name="Genome Biol.">
        <title>Comparative genomics of Steinernema reveals deeply conserved gene regulatory networks.</title>
        <authorList>
            <person name="Dillman A.R."/>
            <person name="Macchietto M."/>
            <person name="Porter C.F."/>
            <person name="Rogers A."/>
            <person name="Williams B."/>
            <person name="Antoshechkin I."/>
            <person name="Lee M.M."/>
            <person name="Goodwin Z."/>
            <person name="Lu X."/>
            <person name="Lewis E.E."/>
            <person name="Goodrich-Blair H."/>
            <person name="Stock S.P."/>
            <person name="Adams B.J."/>
            <person name="Sternberg P.W."/>
            <person name="Mortazavi A."/>
        </authorList>
    </citation>
    <scope>NUCLEOTIDE SEQUENCE [LARGE SCALE GENOMIC DNA]</scope>
    <source>
        <strain evidence="1 2">ALL</strain>
    </source>
</reference>
<protein>
    <submittedName>
        <fullName evidence="1">Uncharacterized protein</fullName>
    </submittedName>
</protein>
<organism evidence="1 2">
    <name type="scientific">Steinernema carpocapsae</name>
    <name type="common">Entomopathogenic nematode</name>
    <dbReference type="NCBI Taxonomy" id="34508"/>
    <lineage>
        <taxon>Eukaryota</taxon>
        <taxon>Metazoa</taxon>
        <taxon>Ecdysozoa</taxon>
        <taxon>Nematoda</taxon>
        <taxon>Chromadorea</taxon>
        <taxon>Rhabditida</taxon>
        <taxon>Tylenchina</taxon>
        <taxon>Panagrolaimomorpha</taxon>
        <taxon>Strongyloidoidea</taxon>
        <taxon>Steinernematidae</taxon>
        <taxon>Steinernema</taxon>
    </lineage>
</organism>
<evidence type="ECO:0000313" key="1">
    <source>
        <dbReference type="EMBL" id="TMS36708.1"/>
    </source>
</evidence>
<dbReference type="AlphaFoldDB" id="A0A4U8UXT4"/>
<comment type="caution">
    <text evidence="1">The sequence shown here is derived from an EMBL/GenBank/DDBJ whole genome shotgun (WGS) entry which is preliminary data.</text>
</comment>
<sequence>MTRDATRTRFLLANDRCHSTMWVSLRERKKESGYCTGCTPYKNLGSRELAEVEFGRAINSNSNDAALLL</sequence>
<accession>A0A4U8UXT4</accession>
<proteinExistence type="predicted"/>
<dbReference type="EMBL" id="AZBU02000001">
    <property type="protein sequence ID" value="TMS36708.1"/>
    <property type="molecule type" value="Genomic_DNA"/>
</dbReference>